<dbReference type="AlphaFoldDB" id="A0A5D9C0B3"/>
<feature type="domain" description="VOC" evidence="1">
    <location>
        <begin position="1"/>
        <end position="122"/>
    </location>
</feature>
<evidence type="ECO:0000259" key="1">
    <source>
        <dbReference type="PROSITE" id="PS51819"/>
    </source>
</evidence>
<dbReference type="SUPFAM" id="SSF54593">
    <property type="entry name" value="Glyoxalase/Bleomycin resistance protein/Dihydroxybiphenyl dioxygenase"/>
    <property type="match status" value="1"/>
</dbReference>
<dbReference type="EMBL" id="VTOU01000004">
    <property type="protein sequence ID" value="TZG25174.1"/>
    <property type="molecule type" value="Genomic_DNA"/>
</dbReference>
<dbReference type="PANTHER" id="PTHR35006">
    <property type="entry name" value="GLYOXALASE FAMILY PROTEIN (AFU_ORTHOLOGUE AFUA_5G14830)"/>
    <property type="match status" value="1"/>
</dbReference>
<dbReference type="Gene3D" id="3.10.180.10">
    <property type="entry name" value="2,3-Dihydroxybiphenyl 1,2-Dioxygenase, domain 1"/>
    <property type="match status" value="1"/>
</dbReference>
<name>A0A5D9C0B3_9SPHN</name>
<gene>
    <name evidence="2" type="ORF">FYJ91_18160</name>
</gene>
<evidence type="ECO:0000313" key="2">
    <source>
        <dbReference type="EMBL" id="TZG25174.1"/>
    </source>
</evidence>
<dbReference type="Proteomes" id="UP000322077">
    <property type="component" value="Unassembled WGS sequence"/>
</dbReference>
<dbReference type="PROSITE" id="PS51819">
    <property type="entry name" value="VOC"/>
    <property type="match status" value="1"/>
</dbReference>
<dbReference type="InterPro" id="IPR037523">
    <property type="entry name" value="VOC_core"/>
</dbReference>
<evidence type="ECO:0000313" key="3">
    <source>
        <dbReference type="Proteomes" id="UP000322077"/>
    </source>
</evidence>
<sequence>MIHHVSFGTGDVARARAFYDPIMEVLGMRRLMFDEYGVHYGTGDIEFSLICPSNDKPARAGNGAHVAFTARDRAMVDRFHNIAIAHGGHSDGAPGIRSDYDPNYYAAFIHDPDGNKIEAVTMAAV</sequence>
<accession>A0A5D9C0B3</accession>
<dbReference type="InterPro" id="IPR029068">
    <property type="entry name" value="Glyas_Bleomycin-R_OHBP_Dase"/>
</dbReference>
<comment type="caution">
    <text evidence="2">The sequence shown here is derived from an EMBL/GenBank/DDBJ whole genome shotgun (WGS) entry which is preliminary data.</text>
</comment>
<dbReference type="Pfam" id="PF00903">
    <property type="entry name" value="Glyoxalase"/>
    <property type="match status" value="1"/>
</dbReference>
<dbReference type="PANTHER" id="PTHR35006:SF4">
    <property type="entry name" value="BLR7706 PROTEIN"/>
    <property type="match status" value="1"/>
</dbReference>
<dbReference type="RefSeq" id="WP_149523713.1">
    <property type="nucleotide sequence ID" value="NZ_VTOU01000004.1"/>
</dbReference>
<keyword evidence="3" id="KW-1185">Reference proteome</keyword>
<proteinExistence type="predicted"/>
<reference evidence="2 3" key="1">
    <citation type="submission" date="2019-08" db="EMBL/GenBank/DDBJ databases">
        <authorList>
            <person name="Wang G."/>
            <person name="Xu Z."/>
        </authorList>
    </citation>
    <scope>NUCLEOTIDE SEQUENCE [LARGE SCALE GENOMIC DNA]</scope>
    <source>
        <strain evidence="2 3">ZX</strain>
    </source>
</reference>
<dbReference type="CDD" id="cd07262">
    <property type="entry name" value="VOC_like"/>
    <property type="match status" value="1"/>
</dbReference>
<protein>
    <submittedName>
        <fullName evidence="2">VOC family protein</fullName>
    </submittedName>
</protein>
<organism evidence="2 3">
    <name type="scientific">Sphingomonas montanisoli</name>
    <dbReference type="NCBI Taxonomy" id="2606412"/>
    <lineage>
        <taxon>Bacteria</taxon>
        <taxon>Pseudomonadati</taxon>
        <taxon>Pseudomonadota</taxon>
        <taxon>Alphaproteobacteria</taxon>
        <taxon>Sphingomonadales</taxon>
        <taxon>Sphingomonadaceae</taxon>
        <taxon>Sphingomonas</taxon>
    </lineage>
</organism>
<dbReference type="InterPro" id="IPR004360">
    <property type="entry name" value="Glyas_Fos-R_dOase_dom"/>
</dbReference>